<dbReference type="GO" id="GO:0004806">
    <property type="term" value="F:triacylglycerol lipase activity"/>
    <property type="evidence" value="ECO:0007669"/>
    <property type="project" value="TreeGrafter"/>
</dbReference>
<feature type="signal peptide" evidence="3">
    <location>
        <begin position="1"/>
        <end position="25"/>
    </location>
</feature>
<feature type="active site" description="Nucleophile" evidence="1">
    <location>
        <position position="36"/>
    </location>
</feature>
<keyword evidence="6" id="KW-1185">Reference proteome</keyword>
<feature type="disulfide bond" evidence="2">
    <location>
        <begin position="175"/>
        <end position="220"/>
    </location>
</feature>
<dbReference type="Gene3D" id="3.40.50.1110">
    <property type="entry name" value="SGNH hydrolase"/>
    <property type="match status" value="1"/>
</dbReference>
<dbReference type="SUPFAM" id="SSF52266">
    <property type="entry name" value="SGNH hydrolase"/>
    <property type="match status" value="1"/>
</dbReference>
<dbReference type="PANTHER" id="PTHR37981">
    <property type="entry name" value="LIPASE 2"/>
    <property type="match status" value="1"/>
</dbReference>
<feature type="domain" description="SGNH hydrolase-type esterase" evidence="4">
    <location>
        <begin position="32"/>
        <end position="246"/>
    </location>
</feature>
<dbReference type="RefSeq" id="WP_203940635.1">
    <property type="nucleotide sequence ID" value="NZ_BAAAGJ010000005.1"/>
</dbReference>
<evidence type="ECO:0000256" key="1">
    <source>
        <dbReference type="PIRSR" id="PIRSR637460-1"/>
    </source>
</evidence>
<feature type="active site" evidence="1">
    <location>
        <position position="239"/>
    </location>
</feature>
<accession>A0A8J3YCF3</accession>
<dbReference type="Pfam" id="PF13472">
    <property type="entry name" value="Lipase_GDSL_2"/>
    <property type="match status" value="1"/>
</dbReference>
<evidence type="ECO:0000313" key="5">
    <source>
        <dbReference type="EMBL" id="GIJ05420.1"/>
    </source>
</evidence>
<dbReference type="InterPro" id="IPR013830">
    <property type="entry name" value="SGNH_hydro"/>
</dbReference>
<evidence type="ECO:0000256" key="3">
    <source>
        <dbReference type="SAM" id="SignalP"/>
    </source>
</evidence>
<dbReference type="CDD" id="cd01823">
    <property type="entry name" value="SEST_like"/>
    <property type="match status" value="1"/>
</dbReference>
<evidence type="ECO:0000313" key="6">
    <source>
        <dbReference type="Proteomes" id="UP000652013"/>
    </source>
</evidence>
<dbReference type="GO" id="GO:0019433">
    <property type="term" value="P:triglyceride catabolic process"/>
    <property type="evidence" value="ECO:0007669"/>
    <property type="project" value="TreeGrafter"/>
</dbReference>
<feature type="disulfide bond" evidence="2">
    <location>
        <begin position="116"/>
        <end position="124"/>
    </location>
</feature>
<evidence type="ECO:0000259" key="4">
    <source>
        <dbReference type="Pfam" id="PF13472"/>
    </source>
</evidence>
<dbReference type="EMBL" id="BOOY01000033">
    <property type="protein sequence ID" value="GIJ05420.1"/>
    <property type="molecule type" value="Genomic_DNA"/>
</dbReference>
<keyword evidence="3" id="KW-0732">Signal</keyword>
<organism evidence="5 6">
    <name type="scientific">Spirilliplanes yamanashiensis</name>
    <dbReference type="NCBI Taxonomy" id="42233"/>
    <lineage>
        <taxon>Bacteria</taxon>
        <taxon>Bacillati</taxon>
        <taxon>Actinomycetota</taxon>
        <taxon>Actinomycetes</taxon>
        <taxon>Micromonosporales</taxon>
        <taxon>Micromonosporaceae</taxon>
        <taxon>Spirilliplanes</taxon>
    </lineage>
</organism>
<dbReference type="Proteomes" id="UP000652013">
    <property type="component" value="Unassembled WGS sequence"/>
</dbReference>
<dbReference type="InterPro" id="IPR036514">
    <property type="entry name" value="SGNH_hydro_sf"/>
</dbReference>
<sequence>MVRRLAALIVLPLLATLLAATPARAASVDYVALGDSYAAGTGATGAGGLCFRSAAGYPGLWAARNDPASYRTVACSGATTADVRNLQLWALSAKTDLVTLTVGGNDAGFVPAVLTCLLGTDAACLREAEKSRSFIRTGLAARLDATYRDVARRAPNATVVVLSYPRLYDEAATTCDMSPAKRRTLNAGADELAAVTRARAAAAGFTYADVRDTFAGHGICARTPWVNPVNVLNPVASFHPNAAGYRGGYLPALSAAL</sequence>
<feature type="disulfide bond" evidence="2">
    <location>
        <begin position="50"/>
        <end position="75"/>
    </location>
</feature>
<comment type="caution">
    <text evidence="5">The sequence shown here is derived from an EMBL/GenBank/DDBJ whole genome shotgun (WGS) entry which is preliminary data.</text>
</comment>
<protein>
    <submittedName>
        <fullName evidence="5">Lipase 1</fullName>
    </submittedName>
</protein>
<reference evidence="5" key="1">
    <citation type="submission" date="2021-01" db="EMBL/GenBank/DDBJ databases">
        <title>Whole genome shotgun sequence of Spirilliplanes yamanashiensis NBRC 15828.</title>
        <authorList>
            <person name="Komaki H."/>
            <person name="Tamura T."/>
        </authorList>
    </citation>
    <scope>NUCLEOTIDE SEQUENCE</scope>
    <source>
        <strain evidence="5">NBRC 15828</strain>
    </source>
</reference>
<dbReference type="InterPro" id="IPR037460">
    <property type="entry name" value="SEST-like"/>
</dbReference>
<name>A0A8J3YCF3_9ACTN</name>
<dbReference type="PANTHER" id="PTHR37981:SF1">
    <property type="entry name" value="SGNH HYDROLASE-TYPE ESTERASE DOMAIN-CONTAINING PROTEIN"/>
    <property type="match status" value="1"/>
</dbReference>
<keyword evidence="2" id="KW-1015">Disulfide bond</keyword>
<proteinExistence type="predicted"/>
<gene>
    <name evidence="5" type="ORF">Sya03_47720</name>
</gene>
<evidence type="ECO:0000256" key="2">
    <source>
        <dbReference type="PIRSR" id="PIRSR637460-2"/>
    </source>
</evidence>
<dbReference type="AlphaFoldDB" id="A0A8J3YCF3"/>
<feature type="chain" id="PRO_5035203211" evidence="3">
    <location>
        <begin position="26"/>
        <end position="257"/>
    </location>
</feature>